<dbReference type="HAMAP" id="MF_00171">
    <property type="entry name" value="TruA"/>
    <property type="match status" value="1"/>
</dbReference>
<dbReference type="AlphaFoldDB" id="A0A2W7I6A5"/>
<evidence type="ECO:0000313" key="10">
    <source>
        <dbReference type="Proteomes" id="UP000249542"/>
    </source>
</evidence>
<dbReference type="Gene3D" id="3.30.70.660">
    <property type="entry name" value="Pseudouridine synthase I, catalytic domain, C-terminal subdomain"/>
    <property type="match status" value="1"/>
</dbReference>
<dbReference type="RefSeq" id="WP_111540077.1">
    <property type="nucleotide sequence ID" value="NZ_QKYV01000002.1"/>
</dbReference>
<keyword evidence="10" id="KW-1185">Reference proteome</keyword>
<dbReference type="Proteomes" id="UP000249542">
    <property type="component" value="Unassembled WGS sequence"/>
</dbReference>
<proteinExistence type="inferred from homology"/>
<comment type="caution">
    <text evidence="4">Lacks conserved residue(s) required for the propagation of feature annotation.</text>
</comment>
<dbReference type="PIRSF" id="PIRSF001430">
    <property type="entry name" value="tRNA_psdUrid_synth"/>
    <property type="match status" value="1"/>
</dbReference>
<reference evidence="9 10" key="1">
    <citation type="submission" date="2018-06" db="EMBL/GenBank/DDBJ databases">
        <title>Genomic Encyclopedia of Archaeal and Bacterial Type Strains, Phase II (KMG-II): from individual species to whole genera.</title>
        <authorList>
            <person name="Goeker M."/>
        </authorList>
    </citation>
    <scope>NUCLEOTIDE SEQUENCE [LARGE SCALE GENOMIC DNA]</scope>
    <source>
        <strain evidence="9 10">DSM 15361</strain>
    </source>
</reference>
<gene>
    <name evidence="4" type="primary">truA</name>
    <name evidence="9" type="ORF">LX95_00726</name>
</gene>
<evidence type="ECO:0000256" key="1">
    <source>
        <dbReference type="ARBA" id="ARBA00009375"/>
    </source>
</evidence>
<comment type="similarity">
    <text evidence="1 4 7">Belongs to the tRNA pseudouridine synthase TruA family.</text>
</comment>
<dbReference type="GO" id="GO:0160147">
    <property type="term" value="F:tRNA pseudouridine(38-40) synthase activity"/>
    <property type="evidence" value="ECO:0007669"/>
    <property type="project" value="UniProtKB-EC"/>
</dbReference>
<accession>A0A2W7I6A5</accession>
<dbReference type="Pfam" id="PF01416">
    <property type="entry name" value="PseudoU_synth_1"/>
    <property type="match status" value="1"/>
</dbReference>
<feature type="binding site" evidence="4 6">
    <location>
        <position position="116"/>
    </location>
    <ligand>
        <name>substrate</name>
    </ligand>
</feature>
<protein>
    <recommendedName>
        <fullName evidence="4">tRNA pseudouridine synthase A</fullName>
        <ecNumber evidence="4">5.4.99.12</ecNumber>
    </recommendedName>
    <alternativeName>
        <fullName evidence="4">tRNA pseudouridine(38-40) synthase</fullName>
    </alternativeName>
    <alternativeName>
        <fullName evidence="4">tRNA pseudouridylate synthase I</fullName>
    </alternativeName>
    <alternativeName>
        <fullName evidence="4">tRNA-uridine isomerase I</fullName>
    </alternativeName>
</protein>
<dbReference type="GO" id="GO:0003723">
    <property type="term" value="F:RNA binding"/>
    <property type="evidence" value="ECO:0007669"/>
    <property type="project" value="InterPro"/>
</dbReference>
<feature type="active site" description="Nucleophile" evidence="4 5">
    <location>
        <position position="57"/>
    </location>
</feature>
<dbReference type="PANTHER" id="PTHR11142:SF0">
    <property type="entry name" value="TRNA PSEUDOURIDINE SYNTHASE-LIKE 1"/>
    <property type="match status" value="1"/>
</dbReference>
<dbReference type="InterPro" id="IPR020094">
    <property type="entry name" value="TruA/RsuA/RluB/E/F_N"/>
</dbReference>
<evidence type="ECO:0000256" key="6">
    <source>
        <dbReference type="PIRSR" id="PIRSR001430-2"/>
    </source>
</evidence>
<evidence type="ECO:0000259" key="8">
    <source>
        <dbReference type="Pfam" id="PF01416"/>
    </source>
</evidence>
<comment type="catalytic activity">
    <reaction evidence="4 7">
        <text>uridine(38/39/40) in tRNA = pseudouridine(38/39/40) in tRNA</text>
        <dbReference type="Rhea" id="RHEA:22376"/>
        <dbReference type="Rhea" id="RHEA-COMP:10085"/>
        <dbReference type="Rhea" id="RHEA-COMP:10087"/>
        <dbReference type="ChEBI" id="CHEBI:65314"/>
        <dbReference type="ChEBI" id="CHEBI:65315"/>
        <dbReference type="EC" id="5.4.99.12"/>
    </reaction>
</comment>
<evidence type="ECO:0000313" key="9">
    <source>
        <dbReference type="EMBL" id="PZW42416.1"/>
    </source>
</evidence>
<comment type="subunit">
    <text evidence="4">Homodimer.</text>
</comment>
<evidence type="ECO:0000256" key="7">
    <source>
        <dbReference type="RuleBase" id="RU003792"/>
    </source>
</evidence>
<dbReference type="PANTHER" id="PTHR11142">
    <property type="entry name" value="PSEUDOURIDYLATE SYNTHASE"/>
    <property type="match status" value="1"/>
</dbReference>
<dbReference type="Gene3D" id="3.30.70.580">
    <property type="entry name" value="Pseudouridine synthase I, catalytic domain, N-terminal subdomain"/>
    <property type="match status" value="1"/>
</dbReference>
<dbReference type="EC" id="5.4.99.12" evidence="4"/>
<name>A0A2W7I6A5_9FLAO</name>
<feature type="domain" description="Pseudouridine synthase I TruA alpha/beta" evidence="8">
    <location>
        <begin position="150"/>
        <end position="258"/>
    </location>
</feature>
<organism evidence="9 10">
    <name type="scientific">Mesonia algae</name>
    <dbReference type="NCBI Taxonomy" id="213248"/>
    <lineage>
        <taxon>Bacteria</taxon>
        <taxon>Pseudomonadati</taxon>
        <taxon>Bacteroidota</taxon>
        <taxon>Flavobacteriia</taxon>
        <taxon>Flavobacteriales</taxon>
        <taxon>Flavobacteriaceae</taxon>
        <taxon>Mesonia</taxon>
    </lineage>
</organism>
<dbReference type="InterPro" id="IPR020097">
    <property type="entry name" value="PsdUridine_synth_TruA_a/b_dom"/>
</dbReference>
<comment type="caution">
    <text evidence="9">The sequence shown here is derived from an EMBL/GenBank/DDBJ whole genome shotgun (WGS) entry which is preliminary data.</text>
</comment>
<evidence type="ECO:0000256" key="3">
    <source>
        <dbReference type="ARBA" id="ARBA00023235"/>
    </source>
</evidence>
<evidence type="ECO:0000256" key="2">
    <source>
        <dbReference type="ARBA" id="ARBA00022694"/>
    </source>
</evidence>
<dbReference type="InterPro" id="IPR020095">
    <property type="entry name" value="PsdUridine_synth_TruA_C"/>
</dbReference>
<keyword evidence="3 4" id="KW-0413">Isomerase</keyword>
<sequence length="261" mass="30700">MQRIRFYYLIKLQYLGFRYHGWQKQPDVNTVERMVERTISYVLERKKFKLIAAGRTDAKVSVNQTYVELFVDNEPLNIEGFFPLLNQNLPPDIRALAVTETTKDFNIINHPKQKEYLYFFAFAEKFHPFCAPFMVFMKEDLNIELMKKGAKLFEGEHDFWSYAYKPKPETQTQGKIDECEIVENDIYTANFFPKKSYVLKVRGKGFKRHQIRLMMGTLFDLGRGLVTLEFIQSTLNAENKIKLEHIAQPSGLILNKVDLDD</sequence>
<dbReference type="SUPFAM" id="SSF55120">
    <property type="entry name" value="Pseudouridine synthase"/>
    <property type="match status" value="1"/>
</dbReference>
<evidence type="ECO:0000256" key="4">
    <source>
        <dbReference type="HAMAP-Rule" id="MF_00171"/>
    </source>
</evidence>
<dbReference type="InterPro" id="IPR020103">
    <property type="entry name" value="PsdUridine_synth_cat_dom_sf"/>
</dbReference>
<dbReference type="InterPro" id="IPR001406">
    <property type="entry name" value="PsdUridine_synth_TruA"/>
</dbReference>
<dbReference type="GO" id="GO:0031119">
    <property type="term" value="P:tRNA pseudouridine synthesis"/>
    <property type="evidence" value="ECO:0007669"/>
    <property type="project" value="UniProtKB-UniRule"/>
</dbReference>
<keyword evidence="2 4" id="KW-0819">tRNA processing</keyword>
<comment type="function">
    <text evidence="4">Formation of pseudouridine at positions 38, 39 and 40 in the anticodon stem and loop of transfer RNAs.</text>
</comment>
<dbReference type="EMBL" id="QKYV01000002">
    <property type="protein sequence ID" value="PZW42416.1"/>
    <property type="molecule type" value="Genomic_DNA"/>
</dbReference>
<evidence type="ECO:0000256" key="5">
    <source>
        <dbReference type="PIRSR" id="PIRSR001430-1"/>
    </source>
</evidence>